<evidence type="ECO:0000313" key="1">
    <source>
        <dbReference type="EMBL" id="KFB48652.1"/>
    </source>
</evidence>
<protein>
    <submittedName>
        <fullName evidence="1 2">Uncharacterized protein</fullName>
    </submittedName>
</protein>
<dbReference type="VEuPathDB" id="VectorBase:ASIC016646"/>
<evidence type="ECO:0000313" key="3">
    <source>
        <dbReference type="Proteomes" id="UP000030765"/>
    </source>
</evidence>
<evidence type="ECO:0000313" key="2">
    <source>
        <dbReference type="EnsemblMetazoa" id="ASIC016646-PA"/>
    </source>
</evidence>
<dbReference type="EMBL" id="ATLV01023221">
    <property type="status" value="NOT_ANNOTATED_CDS"/>
    <property type="molecule type" value="Genomic_DNA"/>
</dbReference>
<dbReference type="Proteomes" id="UP000030765">
    <property type="component" value="Unassembled WGS sequence"/>
</dbReference>
<organism evidence="1">
    <name type="scientific">Anopheles sinensis</name>
    <name type="common">Mosquito</name>
    <dbReference type="NCBI Taxonomy" id="74873"/>
    <lineage>
        <taxon>Eukaryota</taxon>
        <taxon>Metazoa</taxon>
        <taxon>Ecdysozoa</taxon>
        <taxon>Arthropoda</taxon>
        <taxon>Hexapoda</taxon>
        <taxon>Insecta</taxon>
        <taxon>Pterygota</taxon>
        <taxon>Neoptera</taxon>
        <taxon>Endopterygota</taxon>
        <taxon>Diptera</taxon>
        <taxon>Nematocera</taxon>
        <taxon>Culicoidea</taxon>
        <taxon>Culicidae</taxon>
        <taxon>Anophelinae</taxon>
        <taxon>Anopheles</taxon>
    </lineage>
</organism>
<dbReference type="AlphaFoldDB" id="A0A084WEK8"/>
<dbReference type="EnsemblMetazoa" id="ASIC016646-RA">
    <property type="protein sequence ID" value="ASIC016646-PA"/>
    <property type="gene ID" value="ASIC016646"/>
</dbReference>
<proteinExistence type="predicted"/>
<accession>A0A084WEK8</accession>
<dbReference type="EMBL" id="KE525341">
    <property type="protein sequence ID" value="KFB48652.1"/>
    <property type="molecule type" value="Genomic_DNA"/>
</dbReference>
<sequence>MLTRPRKANGEPDRRRNQKCRSEYSNAVALFWDFTWKQTGNSFRTSSFCSFPLEGRQLKGV</sequence>
<reference evidence="1 3" key="1">
    <citation type="journal article" date="2014" name="BMC Genomics">
        <title>Genome sequence of Anopheles sinensis provides insight into genetics basis of mosquito competence for malaria parasites.</title>
        <authorList>
            <person name="Zhou D."/>
            <person name="Zhang D."/>
            <person name="Ding G."/>
            <person name="Shi L."/>
            <person name="Hou Q."/>
            <person name="Ye Y."/>
            <person name="Xu Y."/>
            <person name="Zhou H."/>
            <person name="Xiong C."/>
            <person name="Li S."/>
            <person name="Yu J."/>
            <person name="Hong S."/>
            <person name="Yu X."/>
            <person name="Zou P."/>
            <person name="Chen C."/>
            <person name="Chang X."/>
            <person name="Wang W."/>
            <person name="Lv Y."/>
            <person name="Sun Y."/>
            <person name="Ma L."/>
            <person name="Shen B."/>
            <person name="Zhu C."/>
        </authorList>
    </citation>
    <scope>NUCLEOTIDE SEQUENCE [LARGE SCALE GENOMIC DNA]</scope>
</reference>
<reference evidence="2" key="2">
    <citation type="submission" date="2020-05" db="UniProtKB">
        <authorList>
            <consortium name="EnsemblMetazoa"/>
        </authorList>
    </citation>
    <scope>IDENTIFICATION</scope>
</reference>
<name>A0A084WEK8_ANOSI</name>
<gene>
    <name evidence="1" type="ORF">ZHAS_00016646</name>
</gene>
<keyword evidence="3" id="KW-1185">Reference proteome</keyword>